<keyword evidence="1" id="KW-0175">Coiled coil</keyword>
<feature type="compositionally biased region" description="Acidic residues" evidence="2">
    <location>
        <begin position="539"/>
        <end position="554"/>
    </location>
</feature>
<dbReference type="AlphaFoldDB" id="A0A813BSY1"/>
<dbReference type="OrthoDB" id="445697at2759"/>
<sequence length="750" mass="84139">MHPAGLTATRTSPELASEFTGAPECSQHALHSQSQAIALPGFSDQQDLAGRRTYTARLQCHESTTASGPGPGHAVKPSQPLRYPQRWKRGAQSEDIAFRGVSTQEDAQHGLQVQSVMVTKRNERSTEDLQKEVGVLTNLLHQERRQANDAFNKLHNKWSCDLRANEDFIKYLHNEKDRMQQKLEGLENERKGVIAQWQQLVGENEDLRKELRTKNRQLEGENSDLKEALTRLQNRLEELNSFEHFAGGELEDAKAKAAYMGPRLSFASLLGQVAKLQKENASLQKQVEVQRKLREDEQKASEEKNRRWARECSGVGAGTGEEAAQSPTQELATSSENRLRMAMIDSSSSSTQLKDAISAVESLLGEAKRELKNKQLRERRAAFEQLHAALEANDEHALAQAVEAARTAEVEAEDVAKAEAKLVELQSRTDDDRKAQAAQVLLFGQKKDAFHYVKKDNVDAVKTILESLDDTVRWQDWRDYCGRTLQSYAREMKSDQVSEFLTSMASTSDASPASRSVLRSEKSRASAASASSQPSSVALDEDDEAEAEAGVDGEETSHLVALTNSNNLDPQEDYSEDCFPSSWVEEKVSTRPAEVTRQVSEETEDGEEVDEPEISLSQEEVDALKKEAFRNVVQNKMQELDDVLAQLPVRVWSCWENKAGKDLITLSQERGSSGAYCILAKRLGIVQELKKDSFEEREDVWVFLPGEVQPLRATVLEDTPEEQDDVLIQYWDGDEPEKRIEKCLVRKIWG</sequence>
<feature type="coiled-coil region" evidence="1">
    <location>
        <begin position="169"/>
        <end position="242"/>
    </location>
</feature>
<evidence type="ECO:0000313" key="3">
    <source>
        <dbReference type="EMBL" id="CAE7913063.1"/>
    </source>
</evidence>
<feature type="compositionally biased region" description="Polar residues" evidence="2">
    <location>
        <begin position="503"/>
        <end position="514"/>
    </location>
</feature>
<evidence type="ECO:0000313" key="4">
    <source>
        <dbReference type="Proteomes" id="UP000601435"/>
    </source>
</evidence>
<evidence type="ECO:0000256" key="1">
    <source>
        <dbReference type="SAM" id="Coils"/>
    </source>
</evidence>
<dbReference type="EMBL" id="CAJNJA010074586">
    <property type="protein sequence ID" value="CAE7913063.1"/>
    <property type="molecule type" value="Genomic_DNA"/>
</dbReference>
<feature type="compositionally biased region" description="Low complexity" evidence="2">
    <location>
        <begin position="525"/>
        <end position="538"/>
    </location>
</feature>
<feature type="region of interest" description="Disordered" evidence="2">
    <location>
        <begin position="290"/>
        <end position="331"/>
    </location>
</feature>
<accession>A0A813BSY1</accession>
<comment type="caution">
    <text evidence="3">The sequence shown here is derived from an EMBL/GenBank/DDBJ whole genome shotgun (WGS) entry which is preliminary data.</text>
</comment>
<keyword evidence="4" id="KW-1185">Reference proteome</keyword>
<evidence type="ECO:0000256" key="2">
    <source>
        <dbReference type="SAM" id="MobiDB-lite"/>
    </source>
</evidence>
<feature type="region of interest" description="Disordered" evidence="2">
    <location>
        <begin position="1"/>
        <end position="24"/>
    </location>
</feature>
<dbReference type="Proteomes" id="UP000601435">
    <property type="component" value="Unassembled WGS sequence"/>
</dbReference>
<reference evidence="3" key="1">
    <citation type="submission" date="2021-02" db="EMBL/GenBank/DDBJ databases">
        <authorList>
            <person name="Dougan E. K."/>
            <person name="Rhodes N."/>
            <person name="Thang M."/>
            <person name="Chan C."/>
        </authorList>
    </citation>
    <scope>NUCLEOTIDE SEQUENCE</scope>
</reference>
<feature type="region of interest" description="Disordered" evidence="2">
    <location>
        <begin position="503"/>
        <end position="554"/>
    </location>
</feature>
<proteinExistence type="predicted"/>
<organism evidence="3 4">
    <name type="scientific">Symbiodinium necroappetens</name>
    <dbReference type="NCBI Taxonomy" id="1628268"/>
    <lineage>
        <taxon>Eukaryota</taxon>
        <taxon>Sar</taxon>
        <taxon>Alveolata</taxon>
        <taxon>Dinophyceae</taxon>
        <taxon>Suessiales</taxon>
        <taxon>Symbiodiniaceae</taxon>
        <taxon>Symbiodinium</taxon>
    </lineage>
</organism>
<protein>
    <submittedName>
        <fullName evidence="3">Uncharacterized protein</fullName>
    </submittedName>
</protein>
<name>A0A813BSY1_9DINO</name>
<feature type="compositionally biased region" description="Basic and acidic residues" evidence="2">
    <location>
        <begin position="290"/>
        <end position="310"/>
    </location>
</feature>
<gene>
    <name evidence="3" type="ORF">SNEC2469_LOCUS31166</name>
</gene>
<feature type="coiled-coil region" evidence="1">
    <location>
        <begin position="357"/>
        <end position="428"/>
    </location>
</feature>